<gene>
    <name evidence="1" type="ORF">METZ01_LOCUS498876</name>
</gene>
<dbReference type="Gene3D" id="3.40.50.300">
    <property type="entry name" value="P-loop containing nucleotide triphosphate hydrolases"/>
    <property type="match status" value="1"/>
</dbReference>
<name>A0A383DNE8_9ZZZZ</name>
<feature type="non-terminal residue" evidence="1">
    <location>
        <position position="178"/>
    </location>
</feature>
<proteinExistence type="predicted"/>
<evidence type="ECO:0000313" key="1">
    <source>
        <dbReference type="EMBL" id="SVE46022.1"/>
    </source>
</evidence>
<dbReference type="AlphaFoldDB" id="A0A383DNE8"/>
<feature type="non-terminal residue" evidence="1">
    <location>
        <position position="1"/>
    </location>
</feature>
<dbReference type="EMBL" id="UINC01218830">
    <property type="protein sequence ID" value="SVE46022.1"/>
    <property type="molecule type" value="Genomic_DNA"/>
</dbReference>
<accession>A0A383DNE8</accession>
<protein>
    <recommendedName>
        <fullName evidence="2">Zeta toxin domain-containing protein</fullName>
    </recommendedName>
</protein>
<dbReference type="SUPFAM" id="SSF52540">
    <property type="entry name" value="P-loop containing nucleoside triphosphate hydrolases"/>
    <property type="match status" value="1"/>
</dbReference>
<evidence type="ECO:0008006" key="2">
    <source>
        <dbReference type="Google" id="ProtNLM"/>
    </source>
</evidence>
<reference evidence="1" key="1">
    <citation type="submission" date="2018-05" db="EMBL/GenBank/DDBJ databases">
        <authorList>
            <person name="Lanie J.A."/>
            <person name="Ng W.-L."/>
            <person name="Kazmierczak K.M."/>
            <person name="Andrzejewski T.M."/>
            <person name="Davidsen T.M."/>
            <person name="Wayne K.J."/>
            <person name="Tettelin H."/>
            <person name="Glass J.I."/>
            <person name="Rusch D."/>
            <person name="Podicherti R."/>
            <person name="Tsui H.-C.T."/>
            <person name="Winkler M.E."/>
        </authorList>
    </citation>
    <scope>NUCLEOTIDE SEQUENCE</scope>
</reference>
<dbReference type="InterPro" id="IPR027417">
    <property type="entry name" value="P-loop_NTPase"/>
</dbReference>
<sequence>VNYCKTCNTGTPHRVAVPERSAAVCNEGGTENEITYVPLFVITGGGGCGKSTAAIELLRKSNPYFVIDAEYLGHGKGGFDTWEEYWNGVAIVCRTFGRNRLPLVLAGWIPPGLWEGFHSSQFFSPTYFLVLVSDPETQRRRLEARAVTTPDKVEFALAATVTMTAEAEERENATILDT</sequence>
<organism evidence="1">
    <name type="scientific">marine metagenome</name>
    <dbReference type="NCBI Taxonomy" id="408172"/>
    <lineage>
        <taxon>unclassified sequences</taxon>
        <taxon>metagenomes</taxon>
        <taxon>ecological metagenomes</taxon>
    </lineage>
</organism>